<dbReference type="Proteomes" id="UP000030661">
    <property type="component" value="Unassembled WGS sequence"/>
</dbReference>
<dbReference type="HOGENOM" id="CLU_007795_1_0_0"/>
<accession>A0A0S6WBB1</accession>
<protein>
    <recommendedName>
        <fullName evidence="3">DNA methylase N-4/N-6 domain-containing protein</fullName>
    </recommendedName>
</protein>
<dbReference type="GO" id="GO:0008168">
    <property type="term" value="F:methyltransferase activity"/>
    <property type="evidence" value="ECO:0007669"/>
    <property type="project" value="InterPro"/>
</dbReference>
<dbReference type="CDD" id="cd06223">
    <property type="entry name" value="PRTases_typeI"/>
    <property type="match status" value="1"/>
</dbReference>
<evidence type="ECO:0000313" key="1">
    <source>
        <dbReference type="EMBL" id="GAK55610.1"/>
    </source>
</evidence>
<dbReference type="EMBL" id="DF820463">
    <property type="protein sequence ID" value="GAK55610.1"/>
    <property type="molecule type" value="Genomic_DNA"/>
</dbReference>
<dbReference type="GO" id="GO:0003676">
    <property type="term" value="F:nucleic acid binding"/>
    <property type="evidence" value="ECO:0007669"/>
    <property type="project" value="InterPro"/>
</dbReference>
<evidence type="ECO:0008006" key="3">
    <source>
        <dbReference type="Google" id="ProtNLM"/>
    </source>
</evidence>
<evidence type="ECO:0000313" key="2">
    <source>
        <dbReference type="Proteomes" id="UP000030661"/>
    </source>
</evidence>
<dbReference type="AlphaFoldDB" id="A0A0S6WBB1"/>
<dbReference type="PROSITE" id="PS00092">
    <property type="entry name" value="N6_MTASE"/>
    <property type="match status" value="1"/>
</dbReference>
<gene>
    <name evidence="1" type="ORF">U27_02444</name>
</gene>
<dbReference type="CDD" id="cd02440">
    <property type="entry name" value="AdoMet_MTases"/>
    <property type="match status" value="1"/>
</dbReference>
<reference evidence="1" key="1">
    <citation type="journal article" date="2015" name="PeerJ">
        <title>First genomic representation of candidate bacterial phylum KSB3 points to enhanced environmental sensing as a trigger of wastewater bulking.</title>
        <authorList>
            <person name="Sekiguchi Y."/>
            <person name="Ohashi A."/>
            <person name="Parks D.H."/>
            <person name="Yamauchi T."/>
            <person name="Tyson G.W."/>
            <person name="Hugenholtz P."/>
        </authorList>
    </citation>
    <scope>NUCLEOTIDE SEQUENCE [LARGE SCALE GENOMIC DNA]</scope>
</reference>
<dbReference type="InterPro" id="IPR002052">
    <property type="entry name" value="DNA_methylase_N6_adenine_CS"/>
</dbReference>
<dbReference type="eggNOG" id="COG1743">
    <property type="taxonomic scope" value="Bacteria"/>
</dbReference>
<proteinExistence type="predicted"/>
<dbReference type="STRING" id="1499967.U27_02444"/>
<dbReference type="SUPFAM" id="SSF53335">
    <property type="entry name" value="S-adenosyl-L-methionine-dependent methyltransferases"/>
    <property type="match status" value="1"/>
</dbReference>
<organism evidence="1">
    <name type="scientific">Vecturithrix granuli</name>
    <dbReference type="NCBI Taxonomy" id="1499967"/>
    <lineage>
        <taxon>Bacteria</taxon>
        <taxon>Candidatus Moduliflexota</taxon>
        <taxon>Candidatus Vecturitrichia</taxon>
        <taxon>Candidatus Vecturitrichales</taxon>
        <taxon>Candidatus Vecturitrichaceae</taxon>
        <taxon>Candidatus Vecturithrix</taxon>
    </lineage>
</organism>
<name>A0A0S6WBB1_VECG1</name>
<dbReference type="GO" id="GO:0032259">
    <property type="term" value="P:methylation"/>
    <property type="evidence" value="ECO:0007669"/>
    <property type="project" value="InterPro"/>
</dbReference>
<dbReference type="Gene3D" id="3.40.50.150">
    <property type="entry name" value="Vaccinia Virus protein VP39"/>
    <property type="match status" value="2"/>
</dbReference>
<keyword evidence="2" id="KW-1185">Reference proteome</keyword>
<dbReference type="InterPro" id="IPR000836">
    <property type="entry name" value="PRTase_dom"/>
</dbReference>
<dbReference type="InterPro" id="IPR029063">
    <property type="entry name" value="SAM-dependent_MTases_sf"/>
</dbReference>
<sequence length="698" mass="80140">MKMDSTITPTRIHIVRQLSFEKFSRHSQAEEHFSIDETFPEQFADELSRREVFNKHLFRPNTYLHKWWARRCGSTFRTILKQFVPDAASRDYYMPGGLEGKIVLDPMMGGGTTLHEAIRLGANVIGADIDPIPIVQARATLSQIAPGELHGAFFQFFTDLYQSVGCFFQTECPTCQRTLDSHYTLYGLRKSCACGEVVQIDQYELRHEAKRTIRIDPHSWEILEDGDAHVGSRQTNHLIPKTEKICPVCGQAYQELLDVPYYARYTPIAIAVACPEHGFFFRSPGESDFDRLHQADRQREILDFGPTEDFAVQSGPKSDDLLRHHIHSYLDLFSSRQLLYLHQAIRQLHDYNGIAKLNLGVLVSTSLEFNSLLCGYKGWYKRRPEAIRHVFALHAYSLPYTALENNPVNQQKSSGNLQILFRDRIERGRKWALAPIERKIGQDGKQQVVKLPGEMDAGIEVCDQRSLLHEHQRFWLIHGDSRHLPLEDHSVDLIVTDPPYYDSVQYSNLAAFFRVWLRCLLPDEVNWTYNENLSAVAVKSSQATSGFMRVISGIFAECGRILKQQTGRLVFTFHHWDPQAWAELTIALQHAGFRLMNAYTVFSEHPISVHINNLRSITHDSILVLALDGHQAAGHWTQPESIDTGDSELFCRQCSATVGWLLQQDFTEHDIRTTWEQLIHRSQTQKPGFFEKTRFPTC</sequence>